<dbReference type="PANTHER" id="PTHR12169">
    <property type="entry name" value="ATPASE N2B"/>
    <property type="match status" value="1"/>
</dbReference>
<protein>
    <submittedName>
        <fullName evidence="3">Cell division protein ZapE</fullName>
    </submittedName>
</protein>
<keyword evidence="1" id="KW-0547">Nucleotide-binding</keyword>
<dbReference type="RefSeq" id="WP_208605758.1">
    <property type="nucleotide sequence ID" value="NZ_FRBQ01000002.1"/>
</dbReference>
<dbReference type="GO" id="GO:0005737">
    <property type="term" value="C:cytoplasm"/>
    <property type="evidence" value="ECO:0007669"/>
    <property type="project" value="TreeGrafter"/>
</dbReference>
<dbReference type="EMBL" id="FRBQ01000002">
    <property type="protein sequence ID" value="SHL83239.1"/>
    <property type="molecule type" value="Genomic_DNA"/>
</dbReference>
<dbReference type="NCBIfam" id="NF040713">
    <property type="entry name" value="ZapE"/>
    <property type="match status" value="1"/>
</dbReference>
<name>A0A1M7DVM7_9GAMM</name>
<accession>A0A1M7DVM7</accession>
<dbReference type="Gene3D" id="3.40.50.300">
    <property type="entry name" value="P-loop containing nucleotide triphosphate hydrolases"/>
    <property type="match status" value="1"/>
</dbReference>
<dbReference type="Proteomes" id="UP000184305">
    <property type="component" value="Unassembled WGS sequence"/>
</dbReference>
<gene>
    <name evidence="3" type="ORF">SAMN05216288_2577</name>
</gene>
<proteinExistence type="predicted"/>
<dbReference type="SUPFAM" id="SSF52540">
    <property type="entry name" value="P-loop containing nucleoside triphosphate hydrolases"/>
    <property type="match status" value="1"/>
</dbReference>
<dbReference type="InterPro" id="IPR027417">
    <property type="entry name" value="P-loop_NTPase"/>
</dbReference>
<dbReference type="Pfam" id="PF03969">
    <property type="entry name" value="AFG1_ATPase"/>
    <property type="match status" value="1"/>
</dbReference>
<keyword evidence="3" id="KW-0131">Cell cycle</keyword>
<organism evidence="3 4">
    <name type="scientific">Phytopseudomonas punonensis</name>
    <dbReference type="NCBI Taxonomy" id="1220495"/>
    <lineage>
        <taxon>Bacteria</taxon>
        <taxon>Pseudomonadati</taxon>
        <taxon>Pseudomonadota</taxon>
        <taxon>Gammaproteobacteria</taxon>
        <taxon>Pseudomonadales</taxon>
        <taxon>Pseudomonadaceae</taxon>
        <taxon>Phytopseudomonas</taxon>
    </lineage>
</organism>
<dbReference type="PANTHER" id="PTHR12169:SF6">
    <property type="entry name" value="AFG1-LIKE ATPASE"/>
    <property type="match status" value="1"/>
</dbReference>
<reference evidence="4" key="1">
    <citation type="submission" date="2016-11" db="EMBL/GenBank/DDBJ databases">
        <authorList>
            <person name="Varghese N."/>
            <person name="Submissions S."/>
        </authorList>
    </citation>
    <scope>NUCLEOTIDE SEQUENCE [LARGE SCALE GENOMIC DNA]</scope>
    <source>
        <strain evidence="4">CECT 8089</strain>
    </source>
</reference>
<dbReference type="GO" id="GO:0005524">
    <property type="term" value="F:ATP binding"/>
    <property type="evidence" value="ECO:0007669"/>
    <property type="project" value="UniProtKB-KW"/>
</dbReference>
<evidence type="ECO:0000256" key="1">
    <source>
        <dbReference type="ARBA" id="ARBA00022741"/>
    </source>
</evidence>
<dbReference type="InterPro" id="IPR005654">
    <property type="entry name" value="ATPase_AFG1-like"/>
</dbReference>
<keyword evidence="2" id="KW-0067">ATP-binding</keyword>
<dbReference type="GO" id="GO:0051301">
    <property type="term" value="P:cell division"/>
    <property type="evidence" value="ECO:0007669"/>
    <property type="project" value="UniProtKB-KW"/>
</dbReference>
<evidence type="ECO:0000313" key="4">
    <source>
        <dbReference type="Proteomes" id="UP000184305"/>
    </source>
</evidence>
<evidence type="ECO:0000313" key="3">
    <source>
        <dbReference type="EMBL" id="SHL83239.1"/>
    </source>
</evidence>
<keyword evidence="3" id="KW-0132">Cell division</keyword>
<keyword evidence="4" id="KW-1185">Reference proteome</keyword>
<dbReference type="GO" id="GO:0032153">
    <property type="term" value="C:cell division site"/>
    <property type="evidence" value="ECO:0007669"/>
    <property type="project" value="TreeGrafter"/>
</dbReference>
<dbReference type="GO" id="GO:0016887">
    <property type="term" value="F:ATP hydrolysis activity"/>
    <property type="evidence" value="ECO:0007669"/>
    <property type="project" value="InterPro"/>
</dbReference>
<dbReference type="AlphaFoldDB" id="A0A1M7DVM7"/>
<sequence length="376" mass="42384">MISDSDLDAPVEQIDARIHQGFTAALEARGFHADSQQQQAIDTLGQWLQGWCTGRRGWLRKPAAGVYLWGGVGRGKSFVMDAFFAAAPFSAKRRVHFHAFLQELQQRMQPFAGHPDPLVLAIRALAQDIRLLCFDEFHVHDIGDAMLLRRLLDVLVEEGVGLVMTSNYPPAGLCPNPLYRERFTPAIEMLEKRFTVLALDAGTDYRELPGNAQRWGEYLWPQSAGGLDYLQGWLGFDAQTQRDQVLTVNHHPLPVRALVPGRAWVEFAELCGNAHSTADFLWLLQRYPRLALTGVPPLDSQPTDACQRFINLVDIAYDAGAELLLCSEFSLERLCRGSAHQDFVRTRSRLGQLQMRMLEPREDRRENAPAACNKEH</sequence>
<dbReference type="STRING" id="1220495.SAMN05216288_2577"/>
<evidence type="ECO:0000256" key="2">
    <source>
        <dbReference type="ARBA" id="ARBA00022840"/>
    </source>
</evidence>